<dbReference type="Pfam" id="PF03006">
    <property type="entry name" value="HlyIII"/>
    <property type="match status" value="1"/>
</dbReference>
<organism evidence="7 8">
    <name type="scientific">Oricola thermophila</name>
    <dbReference type="NCBI Taxonomy" id="2742145"/>
    <lineage>
        <taxon>Bacteria</taxon>
        <taxon>Pseudomonadati</taxon>
        <taxon>Pseudomonadota</taxon>
        <taxon>Alphaproteobacteria</taxon>
        <taxon>Hyphomicrobiales</taxon>
        <taxon>Ahrensiaceae</taxon>
        <taxon>Oricola</taxon>
    </lineage>
</organism>
<name>A0A6N1VC06_9HYPH</name>
<keyword evidence="5" id="KW-0862">Zinc</keyword>
<comment type="subcellular location">
    <subcellularLocation>
        <location evidence="1">Membrane</location>
        <topology evidence="1">Multi-pass membrane protein</topology>
    </subcellularLocation>
</comment>
<dbReference type="InterPro" id="IPR004254">
    <property type="entry name" value="AdipoR/HlyIII-related"/>
</dbReference>
<dbReference type="PANTHER" id="PTHR20855:SF3">
    <property type="entry name" value="LD03007P"/>
    <property type="match status" value="1"/>
</dbReference>
<dbReference type="EMBL" id="CP054836">
    <property type="protein sequence ID" value="QKV18410.1"/>
    <property type="molecule type" value="Genomic_DNA"/>
</dbReference>
<sequence length="213" mass="22691">MSYPDYTRAERIADGIIHVTGIAASVIAVAMLLVAAVPTLDAFSTTALAVYGVTVVMLFSVSAAYHMVTRDGLKSVLRKFDQAAIFFKIAGTYTPLVVLLGSAFAYGVLVFVWIAAILGALAKFAFDRRLEGITVGIFLVLGWASLTLAWPIFVTLPVIVSVLILSGGILYSVGVIFHLWDGLKFQNAIWHAFVLAASACHFTAVATGTFALA</sequence>
<feature type="transmembrane region" description="Helical" evidence="6">
    <location>
        <begin position="159"/>
        <end position="180"/>
    </location>
</feature>
<keyword evidence="3 6" id="KW-1133">Transmembrane helix</keyword>
<keyword evidence="8" id="KW-1185">Reference proteome</keyword>
<feature type="transmembrane region" description="Helical" evidence="6">
    <location>
        <begin position="192"/>
        <end position="212"/>
    </location>
</feature>
<protein>
    <submittedName>
        <fullName evidence="7">Hemolysin III family protein</fullName>
    </submittedName>
</protein>
<evidence type="ECO:0000256" key="6">
    <source>
        <dbReference type="SAM" id="Phobius"/>
    </source>
</evidence>
<feature type="binding site" evidence="5">
    <location>
        <position position="191"/>
    </location>
    <ligand>
        <name>Zn(2+)</name>
        <dbReference type="ChEBI" id="CHEBI:29105"/>
    </ligand>
</feature>
<proteinExistence type="predicted"/>
<evidence type="ECO:0000256" key="3">
    <source>
        <dbReference type="ARBA" id="ARBA00022989"/>
    </source>
</evidence>
<evidence type="ECO:0000256" key="5">
    <source>
        <dbReference type="PIRSR" id="PIRSR604254-1"/>
    </source>
</evidence>
<evidence type="ECO:0000256" key="1">
    <source>
        <dbReference type="ARBA" id="ARBA00004141"/>
    </source>
</evidence>
<reference evidence="7 8" key="1">
    <citation type="submission" date="2020-06" db="EMBL/GenBank/DDBJ databases">
        <title>Oricola thermophila sp. nov. isolated from a tidal sediments.</title>
        <authorList>
            <person name="Kwon K.K."/>
            <person name="Yang S.-H."/>
            <person name="Park M.-J."/>
        </authorList>
    </citation>
    <scope>NUCLEOTIDE SEQUENCE [LARGE SCALE GENOMIC DNA]</scope>
    <source>
        <strain evidence="7 8">MEBiC13590</strain>
    </source>
</reference>
<feature type="binding site" evidence="5">
    <location>
        <position position="66"/>
    </location>
    <ligand>
        <name>Zn(2+)</name>
        <dbReference type="ChEBI" id="CHEBI:29105"/>
    </ligand>
</feature>
<dbReference type="PANTHER" id="PTHR20855">
    <property type="entry name" value="ADIPOR/PROGESTIN RECEPTOR-RELATED"/>
    <property type="match status" value="1"/>
</dbReference>
<gene>
    <name evidence="7" type="ORF">HTY61_08060</name>
</gene>
<dbReference type="Proteomes" id="UP000509367">
    <property type="component" value="Chromosome"/>
</dbReference>
<feature type="transmembrane region" description="Helical" evidence="6">
    <location>
        <begin position="48"/>
        <end position="68"/>
    </location>
</feature>
<dbReference type="GO" id="GO:0016020">
    <property type="term" value="C:membrane"/>
    <property type="evidence" value="ECO:0007669"/>
    <property type="project" value="UniProtKB-SubCell"/>
</dbReference>
<accession>A0A6N1VC06</accession>
<keyword evidence="4 6" id="KW-0472">Membrane</keyword>
<keyword evidence="5" id="KW-0479">Metal-binding</keyword>
<feature type="transmembrane region" description="Helical" evidence="6">
    <location>
        <begin position="104"/>
        <end position="126"/>
    </location>
</feature>
<keyword evidence="2 6" id="KW-0812">Transmembrane</keyword>
<dbReference type="RefSeq" id="WP_175276304.1">
    <property type="nucleotide sequence ID" value="NZ_CP054836.1"/>
</dbReference>
<evidence type="ECO:0000313" key="7">
    <source>
        <dbReference type="EMBL" id="QKV18410.1"/>
    </source>
</evidence>
<evidence type="ECO:0000256" key="2">
    <source>
        <dbReference type="ARBA" id="ARBA00022692"/>
    </source>
</evidence>
<evidence type="ECO:0000256" key="4">
    <source>
        <dbReference type="ARBA" id="ARBA00023136"/>
    </source>
</evidence>
<dbReference type="GO" id="GO:0046872">
    <property type="term" value="F:metal ion binding"/>
    <property type="evidence" value="ECO:0007669"/>
    <property type="project" value="UniProtKB-KW"/>
</dbReference>
<dbReference type="AlphaFoldDB" id="A0A6N1VC06"/>
<evidence type="ECO:0000313" key="8">
    <source>
        <dbReference type="Proteomes" id="UP000509367"/>
    </source>
</evidence>
<feature type="transmembrane region" description="Helical" evidence="6">
    <location>
        <begin position="12"/>
        <end position="36"/>
    </location>
</feature>
<dbReference type="KEGG" id="orm:HTY61_08060"/>
<feature type="transmembrane region" description="Helical" evidence="6">
    <location>
        <begin position="133"/>
        <end position="153"/>
    </location>
</feature>